<name>A0A2T7CL65_9POAL</name>
<reference evidence="1 2" key="1">
    <citation type="submission" date="2018-04" db="EMBL/GenBank/DDBJ databases">
        <title>WGS assembly of Panicum hallii var. hallii HAL2.</title>
        <authorList>
            <person name="Lovell J."/>
            <person name="Jenkins J."/>
            <person name="Lowry D."/>
            <person name="Mamidi S."/>
            <person name="Sreedasyam A."/>
            <person name="Weng X."/>
            <person name="Barry K."/>
            <person name="Bonette J."/>
            <person name="Campitelli B."/>
            <person name="Daum C."/>
            <person name="Gordon S."/>
            <person name="Gould B."/>
            <person name="Lipzen A."/>
            <person name="MacQueen A."/>
            <person name="Palacio-Mejia J."/>
            <person name="Plott C."/>
            <person name="Shakirov E."/>
            <person name="Shu S."/>
            <person name="Yoshinaga Y."/>
            <person name="Zane M."/>
            <person name="Rokhsar D."/>
            <person name="Grimwood J."/>
            <person name="Schmutz J."/>
            <person name="Juenger T."/>
        </authorList>
    </citation>
    <scope>NUCLEOTIDE SEQUENCE [LARGE SCALE GENOMIC DNA]</scope>
    <source>
        <strain evidence="2">cv. HAL2</strain>
    </source>
</reference>
<protein>
    <submittedName>
        <fullName evidence="1">Uncharacterized protein</fullName>
    </submittedName>
</protein>
<dbReference type="Gramene" id="PUZ44071">
    <property type="protein sequence ID" value="PUZ44071"/>
    <property type="gene ID" value="GQ55_8G060100"/>
</dbReference>
<sequence length="51" mass="5718">MHHIRGGLMMADWQCRLCDSKRCFCSNEFGVDISPSHAFSFVCTGFSSVNT</sequence>
<evidence type="ECO:0000313" key="1">
    <source>
        <dbReference type="EMBL" id="PUZ44071.1"/>
    </source>
</evidence>
<proteinExistence type="predicted"/>
<dbReference type="AlphaFoldDB" id="A0A2T7CL65"/>
<dbReference type="EMBL" id="CM009756">
    <property type="protein sequence ID" value="PUZ44071.1"/>
    <property type="molecule type" value="Genomic_DNA"/>
</dbReference>
<accession>A0A2T7CL65</accession>
<organism evidence="1 2">
    <name type="scientific">Panicum hallii var. hallii</name>
    <dbReference type="NCBI Taxonomy" id="1504633"/>
    <lineage>
        <taxon>Eukaryota</taxon>
        <taxon>Viridiplantae</taxon>
        <taxon>Streptophyta</taxon>
        <taxon>Embryophyta</taxon>
        <taxon>Tracheophyta</taxon>
        <taxon>Spermatophyta</taxon>
        <taxon>Magnoliopsida</taxon>
        <taxon>Liliopsida</taxon>
        <taxon>Poales</taxon>
        <taxon>Poaceae</taxon>
        <taxon>PACMAD clade</taxon>
        <taxon>Panicoideae</taxon>
        <taxon>Panicodae</taxon>
        <taxon>Paniceae</taxon>
        <taxon>Panicinae</taxon>
        <taxon>Panicum</taxon>
        <taxon>Panicum sect. Panicum</taxon>
    </lineage>
</organism>
<dbReference type="Proteomes" id="UP000244336">
    <property type="component" value="Chromosome 8"/>
</dbReference>
<keyword evidence="2" id="KW-1185">Reference proteome</keyword>
<evidence type="ECO:0000313" key="2">
    <source>
        <dbReference type="Proteomes" id="UP000244336"/>
    </source>
</evidence>
<gene>
    <name evidence="1" type="ORF">GQ55_8G060100</name>
</gene>